<dbReference type="Proteomes" id="UP000615446">
    <property type="component" value="Unassembled WGS sequence"/>
</dbReference>
<proteinExistence type="predicted"/>
<feature type="region of interest" description="Disordered" evidence="1">
    <location>
        <begin position="283"/>
        <end position="381"/>
    </location>
</feature>
<feature type="compositionally biased region" description="Basic residues" evidence="1">
    <location>
        <begin position="366"/>
        <end position="377"/>
    </location>
</feature>
<name>A0A8H3KYN2_9GLOM</name>
<feature type="compositionally biased region" description="Polar residues" evidence="1">
    <location>
        <begin position="87"/>
        <end position="106"/>
    </location>
</feature>
<sequence>MALSKGVRENDTKSGQVEKQDAPIIAEDTNALMDIEISSIEANQSTSNTTPITKDIPDESSFQPVLSKSQKKKQRRKAKAERVADKANQSAKSSLDPSAKPFTSPTRTEHAGDEIPILPPKKKAKSDDKPNTRKVVENEASTVITGYQPAHNSQAFVHDIIVYDVPVKWDNYTIINALSARGKVISMTVKRQKKYKTLRVKLEISQFFKNYEKHWMAPLMGFPIRWFPASWTPGPCNNEKKEKEVKLPDGKRKIIRYLSNWDDLHRLINTPNVWNGETVIWTRHTSPSHNPRKSTKSVHNKSNGQTKSTNASSPKDNRAKPRSVKKVATGTNNISIRNGRGNASQQQYSSSTTQGKDSPKTEYNDKKHKSKSKRSSTSKKMIMAEITRMNEVLESLLKRTSI</sequence>
<dbReference type="AlphaFoldDB" id="A0A8H3KYN2"/>
<evidence type="ECO:0000313" key="3">
    <source>
        <dbReference type="Proteomes" id="UP000615446"/>
    </source>
</evidence>
<comment type="caution">
    <text evidence="2">The sequence shown here is derived from an EMBL/GenBank/DDBJ whole genome shotgun (WGS) entry which is preliminary data.</text>
</comment>
<feature type="compositionally biased region" description="Low complexity" evidence="1">
    <location>
        <begin position="344"/>
        <end position="354"/>
    </location>
</feature>
<feature type="compositionally biased region" description="Polar residues" evidence="1">
    <location>
        <begin position="40"/>
        <end position="52"/>
    </location>
</feature>
<feature type="compositionally biased region" description="Basic residues" evidence="1">
    <location>
        <begin position="290"/>
        <end position="299"/>
    </location>
</feature>
<feature type="region of interest" description="Disordered" evidence="1">
    <location>
        <begin position="1"/>
        <end position="133"/>
    </location>
</feature>
<dbReference type="EMBL" id="BLAL01000037">
    <property type="protein sequence ID" value="GES78327.1"/>
    <property type="molecule type" value="Genomic_DNA"/>
</dbReference>
<organism evidence="2 3">
    <name type="scientific">Rhizophagus clarus</name>
    <dbReference type="NCBI Taxonomy" id="94130"/>
    <lineage>
        <taxon>Eukaryota</taxon>
        <taxon>Fungi</taxon>
        <taxon>Fungi incertae sedis</taxon>
        <taxon>Mucoromycota</taxon>
        <taxon>Glomeromycotina</taxon>
        <taxon>Glomeromycetes</taxon>
        <taxon>Glomerales</taxon>
        <taxon>Glomeraceae</taxon>
        <taxon>Rhizophagus</taxon>
    </lineage>
</organism>
<feature type="compositionally biased region" description="Polar residues" evidence="1">
    <location>
        <begin position="300"/>
        <end position="314"/>
    </location>
</feature>
<evidence type="ECO:0000256" key="1">
    <source>
        <dbReference type="SAM" id="MobiDB-lite"/>
    </source>
</evidence>
<gene>
    <name evidence="2" type="ORF">RCL2_000563300</name>
</gene>
<protein>
    <submittedName>
        <fullName evidence="2">Uncharacterized protein</fullName>
    </submittedName>
</protein>
<evidence type="ECO:0000313" key="2">
    <source>
        <dbReference type="EMBL" id="GES78327.1"/>
    </source>
</evidence>
<feature type="compositionally biased region" description="Basic and acidic residues" evidence="1">
    <location>
        <begin position="1"/>
        <end position="21"/>
    </location>
</feature>
<reference evidence="2" key="1">
    <citation type="submission" date="2019-10" db="EMBL/GenBank/DDBJ databases">
        <title>Conservation and host-specific expression of non-tandemly repeated heterogenous ribosome RNA gene in arbuscular mycorrhizal fungi.</title>
        <authorList>
            <person name="Maeda T."/>
            <person name="Kobayashi Y."/>
            <person name="Nakagawa T."/>
            <person name="Ezawa T."/>
            <person name="Yamaguchi K."/>
            <person name="Bino T."/>
            <person name="Nishimoto Y."/>
            <person name="Shigenobu S."/>
            <person name="Kawaguchi M."/>
        </authorList>
    </citation>
    <scope>NUCLEOTIDE SEQUENCE</scope>
    <source>
        <strain evidence="2">HR1</strain>
    </source>
</reference>
<accession>A0A8H3KYN2</accession>
<feature type="compositionally biased region" description="Basic residues" evidence="1">
    <location>
        <begin position="69"/>
        <end position="79"/>
    </location>
</feature>